<protein>
    <submittedName>
        <fullName evidence="1 2">Uncharacterized protein</fullName>
    </submittedName>
</protein>
<dbReference type="Proteomes" id="UP000008810">
    <property type="component" value="Chromosome 4"/>
</dbReference>
<gene>
    <name evidence="1" type="ORF">BRADI_4g07085v3</name>
</gene>
<reference evidence="1" key="2">
    <citation type="submission" date="2017-06" db="EMBL/GenBank/DDBJ databases">
        <title>WGS assembly of Brachypodium distachyon.</title>
        <authorList>
            <consortium name="The International Brachypodium Initiative"/>
            <person name="Lucas S."/>
            <person name="Harmon-Smith M."/>
            <person name="Lail K."/>
            <person name="Tice H."/>
            <person name="Grimwood J."/>
            <person name="Bruce D."/>
            <person name="Barry K."/>
            <person name="Shu S."/>
            <person name="Lindquist E."/>
            <person name="Wang M."/>
            <person name="Pitluck S."/>
            <person name="Vogel J.P."/>
            <person name="Garvin D.F."/>
            <person name="Mockler T.C."/>
            <person name="Schmutz J."/>
            <person name="Rokhsar D."/>
            <person name="Bevan M.W."/>
        </authorList>
    </citation>
    <scope>NUCLEOTIDE SEQUENCE</scope>
    <source>
        <strain evidence="1">Bd21</strain>
    </source>
</reference>
<accession>A0A2K2CKX6</accession>
<evidence type="ECO:0000313" key="2">
    <source>
        <dbReference type="EnsemblPlants" id="PNT62684"/>
    </source>
</evidence>
<sequence>MAMVLVDEQAPTKMQAHHDAFFSPPCLLTSCAQAHRAGKNSSSSLRPEPSARRQPACEISVRSCLICFDVPSIGALSTVTRHLHHLLNLGSQVRPSEVA</sequence>
<evidence type="ECO:0000313" key="3">
    <source>
        <dbReference type="Proteomes" id="UP000008810"/>
    </source>
</evidence>
<dbReference type="EnsemblPlants" id="PNT62684">
    <property type="protein sequence ID" value="PNT62684"/>
    <property type="gene ID" value="BRADI_4g07085v3"/>
</dbReference>
<keyword evidence="3" id="KW-1185">Reference proteome</keyword>
<dbReference type="AlphaFoldDB" id="A0A2K2CKX6"/>
<evidence type="ECO:0000313" key="1">
    <source>
        <dbReference type="EMBL" id="PNT62684.1"/>
    </source>
</evidence>
<reference evidence="1 2" key="1">
    <citation type="journal article" date="2010" name="Nature">
        <title>Genome sequencing and analysis of the model grass Brachypodium distachyon.</title>
        <authorList>
            <consortium name="International Brachypodium Initiative"/>
        </authorList>
    </citation>
    <scope>NUCLEOTIDE SEQUENCE [LARGE SCALE GENOMIC DNA]</scope>
    <source>
        <strain evidence="1 2">Bd21</strain>
    </source>
</reference>
<proteinExistence type="predicted"/>
<organism evidence="1">
    <name type="scientific">Brachypodium distachyon</name>
    <name type="common">Purple false brome</name>
    <name type="synonym">Trachynia distachya</name>
    <dbReference type="NCBI Taxonomy" id="15368"/>
    <lineage>
        <taxon>Eukaryota</taxon>
        <taxon>Viridiplantae</taxon>
        <taxon>Streptophyta</taxon>
        <taxon>Embryophyta</taxon>
        <taxon>Tracheophyta</taxon>
        <taxon>Spermatophyta</taxon>
        <taxon>Magnoliopsida</taxon>
        <taxon>Liliopsida</taxon>
        <taxon>Poales</taxon>
        <taxon>Poaceae</taxon>
        <taxon>BOP clade</taxon>
        <taxon>Pooideae</taxon>
        <taxon>Stipodae</taxon>
        <taxon>Brachypodieae</taxon>
        <taxon>Brachypodium</taxon>
    </lineage>
</organism>
<dbReference type="Gramene" id="PNT62684">
    <property type="protein sequence ID" value="PNT62684"/>
    <property type="gene ID" value="BRADI_4g07085v3"/>
</dbReference>
<dbReference type="EMBL" id="CM000883">
    <property type="protein sequence ID" value="PNT62684.1"/>
    <property type="molecule type" value="Genomic_DNA"/>
</dbReference>
<name>A0A2K2CKX6_BRADI</name>
<reference evidence="2" key="3">
    <citation type="submission" date="2018-08" db="UniProtKB">
        <authorList>
            <consortium name="EnsemblPlants"/>
        </authorList>
    </citation>
    <scope>IDENTIFICATION</scope>
    <source>
        <strain evidence="2">cv. Bd21</strain>
    </source>
</reference>
<dbReference type="InParanoid" id="A0A2K2CKX6"/>